<dbReference type="PRINTS" id="PR00046">
    <property type="entry name" value="SIGMA70FCT"/>
</dbReference>
<dbReference type="Pfam" id="PF04542">
    <property type="entry name" value="Sigma70_r2"/>
    <property type="match status" value="1"/>
</dbReference>
<dbReference type="AlphaFoldDB" id="A0AA38GD68"/>
<keyword evidence="5" id="KW-0804">Transcription</keyword>
<comment type="similarity">
    <text evidence="1">Belongs to the sigma-70 factor family.</text>
</comment>
<dbReference type="Gene3D" id="1.10.601.10">
    <property type="entry name" value="RNA Polymerase Primary Sigma Factor"/>
    <property type="match status" value="1"/>
</dbReference>
<dbReference type="SUPFAM" id="SSF88659">
    <property type="entry name" value="Sigma3 and sigma4 domains of RNA polymerase sigma factors"/>
    <property type="match status" value="2"/>
</dbReference>
<dbReference type="InterPro" id="IPR036388">
    <property type="entry name" value="WH-like_DNA-bd_sf"/>
</dbReference>
<dbReference type="PANTHER" id="PTHR30603">
    <property type="entry name" value="RNA POLYMERASE SIGMA FACTOR RPO"/>
    <property type="match status" value="1"/>
</dbReference>
<evidence type="ECO:0000256" key="1">
    <source>
        <dbReference type="ARBA" id="ARBA00007788"/>
    </source>
</evidence>
<dbReference type="InterPro" id="IPR007627">
    <property type="entry name" value="RNA_pol_sigma70_r2"/>
</dbReference>
<name>A0AA38GD68_TAXCH</name>
<feature type="domain" description="RNA polymerase sigma-70" evidence="7">
    <location>
        <begin position="383"/>
        <end position="396"/>
    </location>
</feature>
<sequence length="572" mass="64365">VPMARMLPQKGSAPFQFCASDSSTTCLGFKHTHRNVHYPVRIREAFCCETTTVLTVTAIPGYAGKVNVPAAKAHSTSLTTIENVQFNTQPIGHHTKATMVTTMATETLLQSEIAGIAAAAAEAVALAKAAVKAARDVVALSEGQTLSTRENLKDFPSEADLLRLERARLTEMERLETMTSLDHVKSEDDLQEDREYQFSSAFNSTYTLKRDCNVLEGNGADSSTCPLQKINDITVNSMRQMERRTRRARASDKSENASAQTVSLEQVRKGKKSVASVNNVSDPFRLLRNSTNSKLLTAKEEIVLSQGLQDFMKLDRIRESYKEKLGREPTLIQWAKAAGVDQKTFKRRLEAGKYSREKMIMSNIRLVISIARNYQNRGLSLEDLIQAGTMGLIRGAEKFDSSRGFKFSTYAHWWIRQAIMKTLTLKSRTVRLPMHIYELLTRIRKAKRLLSQEQGKHPTNEEVAEVVGVSKTKMIAVIKSSRAPKSADRCIGQEQDMKFSDIIANPVAENLEDIFSEQLMKKDLHKFLLKSLNEKERGVMRLRYGLDDGRMKTLQEIGEHLCVSRERARQIE</sequence>
<evidence type="ECO:0000256" key="5">
    <source>
        <dbReference type="ARBA" id="ARBA00023163"/>
    </source>
</evidence>
<dbReference type="Proteomes" id="UP000824469">
    <property type="component" value="Unassembled WGS sequence"/>
</dbReference>
<keyword evidence="3" id="KW-0731">Sigma factor</keyword>
<dbReference type="NCBIfam" id="TIGR02937">
    <property type="entry name" value="sigma70-ECF"/>
    <property type="match status" value="1"/>
</dbReference>
<dbReference type="PROSITE" id="PS00715">
    <property type="entry name" value="SIGMA70_1"/>
    <property type="match status" value="1"/>
</dbReference>
<evidence type="ECO:0000256" key="4">
    <source>
        <dbReference type="ARBA" id="ARBA00023125"/>
    </source>
</evidence>
<evidence type="ECO:0000259" key="7">
    <source>
        <dbReference type="PROSITE" id="PS00715"/>
    </source>
</evidence>
<dbReference type="InterPro" id="IPR050239">
    <property type="entry name" value="Sigma-70_RNA_pol_init_factors"/>
</dbReference>
<feature type="non-terminal residue" evidence="8">
    <location>
        <position position="1"/>
    </location>
</feature>
<dbReference type="EMBL" id="JAHRHJ020000003">
    <property type="protein sequence ID" value="KAH9321189.1"/>
    <property type="molecule type" value="Genomic_DNA"/>
</dbReference>
<dbReference type="InterPro" id="IPR007624">
    <property type="entry name" value="RNA_pol_sigma70_r3"/>
</dbReference>
<dbReference type="PANTHER" id="PTHR30603:SF47">
    <property type="entry name" value="RNA POLYMERASE SIGMA FACTOR SIGD, CHLOROPLASTIC"/>
    <property type="match status" value="1"/>
</dbReference>
<gene>
    <name evidence="8" type="ORF">KI387_015828</name>
</gene>
<dbReference type="OMA" id="ADKRSKW"/>
<feature type="non-terminal residue" evidence="8">
    <location>
        <position position="572"/>
    </location>
</feature>
<accession>A0AA38GD68</accession>
<dbReference type="InterPro" id="IPR013324">
    <property type="entry name" value="RNA_pol_sigma_r3/r4-like"/>
</dbReference>
<organism evidence="8 9">
    <name type="scientific">Taxus chinensis</name>
    <name type="common">Chinese yew</name>
    <name type="synonym">Taxus wallichiana var. chinensis</name>
    <dbReference type="NCBI Taxonomy" id="29808"/>
    <lineage>
        <taxon>Eukaryota</taxon>
        <taxon>Viridiplantae</taxon>
        <taxon>Streptophyta</taxon>
        <taxon>Embryophyta</taxon>
        <taxon>Tracheophyta</taxon>
        <taxon>Spermatophyta</taxon>
        <taxon>Pinopsida</taxon>
        <taxon>Pinidae</taxon>
        <taxon>Conifers II</taxon>
        <taxon>Cupressales</taxon>
        <taxon>Taxaceae</taxon>
        <taxon>Taxus</taxon>
    </lineage>
</organism>
<dbReference type="InterPro" id="IPR014284">
    <property type="entry name" value="RNA_pol_sigma-70_dom"/>
</dbReference>
<evidence type="ECO:0000256" key="3">
    <source>
        <dbReference type="ARBA" id="ARBA00023082"/>
    </source>
</evidence>
<evidence type="ECO:0000313" key="9">
    <source>
        <dbReference type="Proteomes" id="UP000824469"/>
    </source>
</evidence>
<dbReference type="GO" id="GO:0006352">
    <property type="term" value="P:DNA-templated transcription initiation"/>
    <property type="evidence" value="ECO:0007669"/>
    <property type="project" value="InterPro"/>
</dbReference>
<dbReference type="Pfam" id="PF04545">
    <property type="entry name" value="Sigma70_r4"/>
    <property type="match status" value="1"/>
</dbReference>
<comment type="caution">
    <text evidence="8">The sequence shown here is derived from an EMBL/GenBank/DDBJ whole genome shotgun (WGS) entry which is preliminary data.</text>
</comment>
<proteinExistence type="inferred from homology"/>
<keyword evidence="2" id="KW-0805">Transcription regulation</keyword>
<dbReference type="InterPro" id="IPR007630">
    <property type="entry name" value="RNA_pol_sigma70_r4"/>
</dbReference>
<keyword evidence="4" id="KW-0238">DNA-binding</keyword>
<evidence type="ECO:0000256" key="6">
    <source>
        <dbReference type="SAM" id="MobiDB-lite"/>
    </source>
</evidence>
<evidence type="ECO:0000313" key="8">
    <source>
        <dbReference type="EMBL" id="KAH9321189.1"/>
    </source>
</evidence>
<dbReference type="InterPro" id="IPR000943">
    <property type="entry name" value="RNA_pol_sigma70"/>
</dbReference>
<dbReference type="Gene3D" id="1.10.10.10">
    <property type="entry name" value="Winged helix-like DNA-binding domain superfamily/Winged helix DNA-binding domain"/>
    <property type="match status" value="2"/>
</dbReference>
<feature type="region of interest" description="Disordered" evidence="6">
    <location>
        <begin position="246"/>
        <end position="265"/>
    </location>
</feature>
<evidence type="ECO:0000256" key="2">
    <source>
        <dbReference type="ARBA" id="ARBA00023015"/>
    </source>
</evidence>
<protein>
    <recommendedName>
        <fullName evidence="7">RNA polymerase sigma-70 domain-containing protein</fullName>
    </recommendedName>
</protein>
<dbReference type="GO" id="GO:0003677">
    <property type="term" value="F:DNA binding"/>
    <property type="evidence" value="ECO:0007669"/>
    <property type="project" value="UniProtKB-KW"/>
</dbReference>
<dbReference type="SUPFAM" id="SSF88946">
    <property type="entry name" value="Sigma2 domain of RNA polymerase sigma factors"/>
    <property type="match status" value="1"/>
</dbReference>
<dbReference type="Pfam" id="PF04539">
    <property type="entry name" value="Sigma70_r3"/>
    <property type="match status" value="1"/>
</dbReference>
<dbReference type="InterPro" id="IPR013325">
    <property type="entry name" value="RNA_pol_sigma_r2"/>
</dbReference>
<reference evidence="8 9" key="1">
    <citation type="journal article" date="2021" name="Nat. Plants">
        <title>The Taxus genome provides insights into paclitaxel biosynthesis.</title>
        <authorList>
            <person name="Xiong X."/>
            <person name="Gou J."/>
            <person name="Liao Q."/>
            <person name="Li Y."/>
            <person name="Zhou Q."/>
            <person name="Bi G."/>
            <person name="Li C."/>
            <person name="Du R."/>
            <person name="Wang X."/>
            <person name="Sun T."/>
            <person name="Guo L."/>
            <person name="Liang H."/>
            <person name="Lu P."/>
            <person name="Wu Y."/>
            <person name="Zhang Z."/>
            <person name="Ro D.K."/>
            <person name="Shang Y."/>
            <person name="Huang S."/>
            <person name="Yan J."/>
        </authorList>
    </citation>
    <scope>NUCLEOTIDE SEQUENCE [LARGE SCALE GENOMIC DNA]</scope>
    <source>
        <strain evidence="8">Ta-2019</strain>
    </source>
</reference>
<dbReference type="GO" id="GO:0016987">
    <property type="term" value="F:sigma factor activity"/>
    <property type="evidence" value="ECO:0007669"/>
    <property type="project" value="UniProtKB-KW"/>
</dbReference>
<keyword evidence="9" id="KW-1185">Reference proteome</keyword>